<evidence type="ECO:0000313" key="1">
    <source>
        <dbReference type="EMBL" id="CAD6190096.1"/>
    </source>
</evidence>
<reference evidence="1" key="1">
    <citation type="submission" date="2020-10" db="EMBL/GenBank/DDBJ databases">
        <authorList>
            <person name="Kikuchi T."/>
        </authorList>
    </citation>
    <scope>NUCLEOTIDE SEQUENCE</scope>
    <source>
        <strain evidence="1">NKZ352</strain>
    </source>
</reference>
<dbReference type="Proteomes" id="UP000835052">
    <property type="component" value="Unassembled WGS sequence"/>
</dbReference>
<accession>A0A8S1H1D9</accession>
<evidence type="ECO:0000313" key="2">
    <source>
        <dbReference type="Proteomes" id="UP000835052"/>
    </source>
</evidence>
<sequence length="87" mass="9032">MSPSTTLLEKAKFLLKVSTSRGGGTIDVSKEVKSQYLTKVSAVTNLGAAVHLANQHGFPVHQENPAAASSSVVIATVRSKEIVGVVS</sequence>
<protein>
    <submittedName>
        <fullName evidence="1">Uncharacterized protein</fullName>
    </submittedName>
</protein>
<name>A0A8S1H1D9_9PELO</name>
<organism evidence="1 2">
    <name type="scientific">Caenorhabditis auriculariae</name>
    <dbReference type="NCBI Taxonomy" id="2777116"/>
    <lineage>
        <taxon>Eukaryota</taxon>
        <taxon>Metazoa</taxon>
        <taxon>Ecdysozoa</taxon>
        <taxon>Nematoda</taxon>
        <taxon>Chromadorea</taxon>
        <taxon>Rhabditida</taxon>
        <taxon>Rhabditina</taxon>
        <taxon>Rhabditomorpha</taxon>
        <taxon>Rhabditoidea</taxon>
        <taxon>Rhabditidae</taxon>
        <taxon>Peloderinae</taxon>
        <taxon>Caenorhabditis</taxon>
    </lineage>
</organism>
<dbReference type="EMBL" id="CAJGYM010000014">
    <property type="protein sequence ID" value="CAD6190096.1"/>
    <property type="molecule type" value="Genomic_DNA"/>
</dbReference>
<dbReference type="AlphaFoldDB" id="A0A8S1H1D9"/>
<comment type="caution">
    <text evidence="1">The sequence shown here is derived from an EMBL/GenBank/DDBJ whole genome shotgun (WGS) entry which is preliminary data.</text>
</comment>
<gene>
    <name evidence="1" type="ORF">CAUJ_LOCUS6015</name>
</gene>
<proteinExistence type="predicted"/>
<keyword evidence="2" id="KW-1185">Reference proteome</keyword>